<keyword evidence="3" id="KW-1185">Reference proteome</keyword>
<feature type="transmembrane region" description="Helical" evidence="1">
    <location>
        <begin position="290"/>
        <end position="313"/>
    </location>
</feature>
<keyword evidence="1" id="KW-0812">Transmembrane</keyword>
<feature type="transmembrane region" description="Helical" evidence="1">
    <location>
        <begin position="79"/>
        <end position="103"/>
    </location>
</feature>
<sequence>MNILTEKLKEVLTSVLPITVIVLLFGLTITPLSLPLLVRFLLGALLIVLGLAFFLIGVDIAIAPLGGLTGTSLTKTNRLSIVIAAGLILGFFISIAEPGLIVLANQVDAVTAGQISSIAILVVVSVGMAIMLAFGFIRIVANVPLFKILTFLYGIIFLLAIFTSSEFLAISFDASGATTGVLAVPFILSLAVGVSHLKKDSKASEKDSFGLVAITSAGAILAVLLMGILSPADSFAGTLPSSVTAATGILRPFLGVIPIVLRESFMAVLPLLVILLVLQKITFHLKSRAFFRMVKGFVYAFLGLFIFLTGVNAGFMEVGSEVGRRLAEMNQPLLLILVGFVLGVVTILAEPAVYVLTHQIEEVTSGYVKRNAVLIALSLGVGAAVALSMLRVVTPGIALWHYLLPGYLVAVGLMYVVPKLFVGIAFDAGGVATGPMTATFILAFTQGAADAVEGASVLLDGFGMIATVALTPIITLEILGLLFEIKSKKEGVKANDAS</sequence>
<reference evidence="2" key="1">
    <citation type="submission" date="2017-05" db="EMBL/GenBank/DDBJ databases">
        <authorList>
            <person name="Varghese N."/>
            <person name="Submissions S."/>
        </authorList>
    </citation>
    <scope>NUCLEOTIDE SEQUENCE</scope>
    <source>
        <strain evidence="2">Su22</strain>
    </source>
</reference>
<gene>
    <name evidence="2" type="ORF">SAMN06296020_107116</name>
</gene>
<feature type="transmembrane region" description="Helical" evidence="1">
    <location>
        <begin position="249"/>
        <end position="278"/>
    </location>
</feature>
<evidence type="ECO:0000313" key="3">
    <source>
        <dbReference type="Proteomes" id="UP001158066"/>
    </source>
</evidence>
<dbReference type="RefSeq" id="WP_283409438.1">
    <property type="nucleotide sequence ID" value="NZ_FXUF01000007.1"/>
</dbReference>
<feature type="transmembrane region" description="Helical" evidence="1">
    <location>
        <begin position="464"/>
        <end position="483"/>
    </location>
</feature>
<evidence type="ECO:0000313" key="2">
    <source>
        <dbReference type="EMBL" id="SMP58746.1"/>
    </source>
</evidence>
<dbReference type="InterPro" id="IPR011435">
    <property type="entry name" value="UmpAB"/>
</dbReference>
<keyword evidence="1" id="KW-0472">Membrane</keyword>
<evidence type="ECO:0000256" key="1">
    <source>
        <dbReference type="SAM" id="Phobius"/>
    </source>
</evidence>
<feature type="transmembrane region" description="Helical" evidence="1">
    <location>
        <begin position="176"/>
        <end position="197"/>
    </location>
</feature>
<feature type="transmembrane region" description="Helical" evidence="1">
    <location>
        <begin position="40"/>
        <end position="67"/>
    </location>
</feature>
<feature type="transmembrane region" description="Helical" evidence="1">
    <location>
        <begin position="424"/>
        <end position="444"/>
    </location>
</feature>
<protein>
    <recommendedName>
        <fullName evidence="4">DUF1538 domain-containing protein</fullName>
    </recommendedName>
</protein>
<feature type="transmembrane region" description="Helical" evidence="1">
    <location>
        <begin position="149"/>
        <end position="170"/>
    </location>
</feature>
<dbReference type="Proteomes" id="UP001158066">
    <property type="component" value="Unassembled WGS sequence"/>
</dbReference>
<dbReference type="Pfam" id="PF07556">
    <property type="entry name" value="DUF1538"/>
    <property type="match status" value="2"/>
</dbReference>
<accession>A0AA46AJ67</accession>
<feature type="transmembrane region" description="Helical" evidence="1">
    <location>
        <begin position="333"/>
        <end position="356"/>
    </location>
</feature>
<feature type="transmembrane region" description="Helical" evidence="1">
    <location>
        <begin position="115"/>
        <end position="137"/>
    </location>
</feature>
<dbReference type="AlphaFoldDB" id="A0AA46AJ67"/>
<proteinExistence type="predicted"/>
<keyword evidence="1" id="KW-1133">Transmembrane helix</keyword>
<feature type="transmembrane region" description="Helical" evidence="1">
    <location>
        <begin position="372"/>
        <end position="393"/>
    </location>
</feature>
<comment type="caution">
    <text evidence="2">The sequence shown here is derived from an EMBL/GenBank/DDBJ whole genome shotgun (WGS) entry which is preliminary data.</text>
</comment>
<feature type="transmembrane region" description="Helical" evidence="1">
    <location>
        <begin position="399"/>
        <end position="417"/>
    </location>
</feature>
<dbReference type="EMBL" id="FXUF01000007">
    <property type="protein sequence ID" value="SMP58746.1"/>
    <property type="molecule type" value="Genomic_DNA"/>
</dbReference>
<name>A0AA46AJ67_9CLOT</name>
<feature type="transmembrane region" description="Helical" evidence="1">
    <location>
        <begin position="12"/>
        <end position="34"/>
    </location>
</feature>
<organism evidence="2 3">
    <name type="scientific">Anoxynatronum buryatiense</name>
    <dbReference type="NCBI Taxonomy" id="489973"/>
    <lineage>
        <taxon>Bacteria</taxon>
        <taxon>Bacillati</taxon>
        <taxon>Bacillota</taxon>
        <taxon>Clostridia</taxon>
        <taxon>Eubacteriales</taxon>
        <taxon>Clostridiaceae</taxon>
        <taxon>Anoxynatronum</taxon>
    </lineage>
</organism>
<evidence type="ECO:0008006" key="4">
    <source>
        <dbReference type="Google" id="ProtNLM"/>
    </source>
</evidence>
<feature type="transmembrane region" description="Helical" evidence="1">
    <location>
        <begin position="209"/>
        <end position="229"/>
    </location>
</feature>